<name>A0A8H6LV82_9AGAR</name>
<feature type="chain" id="PRO_5034688022" evidence="2">
    <location>
        <begin position="21"/>
        <end position="360"/>
    </location>
</feature>
<reference evidence="3 4" key="1">
    <citation type="submission" date="2020-07" db="EMBL/GenBank/DDBJ databases">
        <title>Comparative genomics of pyrophilous fungi reveals a link between fire events and developmental genes.</title>
        <authorList>
            <consortium name="DOE Joint Genome Institute"/>
            <person name="Steindorff A.S."/>
            <person name="Carver A."/>
            <person name="Calhoun S."/>
            <person name="Stillman K."/>
            <person name="Liu H."/>
            <person name="Lipzen A."/>
            <person name="Pangilinan J."/>
            <person name="Labutti K."/>
            <person name="Bruns T.D."/>
            <person name="Grigoriev I.V."/>
        </authorList>
    </citation>
    <scope>NUCLEOTIDE SEQUENCE [LARGE SCALE GENOMIC DNA]</scope>
    <source>
        <strain evidence="3 4">CBS 144469</strain>
    </source>
</reference>
<feature type="region of interest" description="Disordered" evidence="1">
    <location>
        <begin position="166"/>
        <end position="203"/>
    </location>
</feature>
<feature type="region of interest" description="Disordered" evidence="1">
    <location>
        <begin position="240"/>
        <end position="285"/>
    </location>
</feature>
<dbReference type="AlphaFoldDB" id="A0A8H6LV82"/>
<feature type="compositionally biased region" description="Low complexity" evidence="1">
    <location>
        <begin position="258"/>
        <end position="270"/>
    </location>
</feature>
<dbReference type="EMBL" id="JACGCI010000146">
    <property type="protein sequence ID" value="KAF6743404.1"/>
    <property type="molecule type" value="Genomic_DNA"/>
</dbReference>
<organism evidence="3 4">
    <name type="scientific">Ephemerocybe angulata</name>
    <dbReference type="NCBI Taxonomy" id="980116"/>
    <lineage>
        <taxon>Eukaryota</taxon>
        <taxon>Fungi</taxon>
        <taxon>Dikarya</taxon>
        <taxon>Basidiomycota</taxon>
        <taxon>Agaricomycotina</taxon>
        <taxon>Agaricomycetes</taxon>
        <taxon>Agaricomycetidae</taxon>
        <taxon>Agaricales</taxon>
        <taxon>Agaricineae</taxon>
        <taxon>Psathyrellaceae</taxon>
        <taxon>Ephemerocybe</taxon>
    </lineage>
</organism>
<keyword evidence="4" id="KW-1185">Reference proteome</keyword>
<proteinExistence type="predicted"/>
<feature type="signal peptide" evidence="2">
    <location>
        <begin position="1"/>
        <end position="20"/>
    </location>
</feature>
<accession>A0A8H6LV82</accession>
<feature type="region of interest" description="Disordered" evidence="1">
    <location>
        <begin position="312"/>
        <end position="360"/>
    </location>
</feature>
<sequence length="360" mass="39346">MKFTSTLAVASFLTAVSVSAAPLPTTYDAEVEVRELVDVAVDDLLERYYDEEIDEREFSEELDELFERSGSAKGFAKDAFTTIAPAVAKMGAGYDSSRRPNSITRPIAFNNRPAPAPRPRPAPVRWQGKRELSDEDELLERSSGAKGFAKDAFTTIAPAVAKMGAGYDSSRRPNSITRPIAFNNRPAPAPRPRPAPVKWQGKRELSDEDELFERSGGAKGFAKDAFTTIAPAVVKMGASYDSSRRPNSITRPLGFNNRPAPAAPRTRPAPLKWQGKRELSDEDDLLERSSGAKGFAKDAFTTIAPAVAKMGAGYDSSRRPNSITRPIAFNNRPAPAPRPRPAPLKWQGKRELASELDELD</sequence>
<feature type="region of interest" description="Disordered" evidence="1">
    <location>
        <begin position="94"/>
        <end position="136"/>
    </location>
</feature>
<evidence type="ECO:0000256" key="1">
    <source>
        <dbReference type="SAM" id="MobiDB-lite"/>
    </source>
</evidence>
<keyword evidence="2" id="KW-0732">Signal</keyword>
<comment type="caution">
    <text evidence="3">The sequence shown here is derived from an EMBL/GenBank/DDBJ whole genome shotgun (WGS) entry which is preliminary data.</text>
</comment>
<gene>
    <name evidence="3" type="ORF">DFP72DRAFT_1080176</name>
</gene>
<evidence type="ECO:0000313" key="3">
    <source>
        <dbReference type="EMBL" id="KAF6743404.1"/>
    </source>
</evidence>
<evidence type="ECO:0000313" key="4">
    <source>
        <dbReference type="Proteomes" id="UP000521943"/>
    </source>
</evidence>
<evidence type="ECO:0000256" key="2">
    <source>
        <dbReference type="SAM" id="SignalP"/>
    </source>
</evidence>
<protein>
    <submittedName>
        <fullName evidence="3">Uncharacterized protein</fullName>
    </submittedName>
</protein>
<dbReference type="Proteomes" id="UP000521943">
    <property type="component" value="Unassembled WGS sequence"/>
</dbReference>